<accession>A0A327YWM0</accession>
<protein>
    <submittedName>
        <fullName evidence="2">Uncharacterized protein</fullName>
    </submittedName>
</protein>
<organism evidence="2 3">
    <name type="scientific">Actinoplanes lutulentus</name>
    <dbReference type="NCBI Taxonomy" id="1287878"/>
    <lineage>
        <taxon>Bacteria</taxon>
        <taxon>Bacillati</taxon>
        <taxon>Actinomycetota</taxon>
        <taxon>Actinomycetes</taxon>
        <taxon>Micromonosporales</taxon>
        <taxon>Micromonosporaceae</taxon>
        <taxon>Actinoplanes</taxon>
    </lineage>
</organism>
<sequence length="222" mass="23357">MFTIGFRTDIPHSQRPQTACRLEVQSPPEIDTQNPLRPAARPTPPAEHRSRQGNAAVRAPRVGRATPLAGATPLAVRAGRSGPALVGGPALSGVRPCRGSGVVGGPAWSVPQFVVAERRAVAQPWNGAAITCPNYGSRLSAVAQPPYERPMTCPSYGSPTGRRDPPAGTSSSRHGQQPTRPAVETSGGRVRLALDLSRHAPGRPPLRVDFGCVSNPESTHSR</sequence>
<dbReference type="Proteomes" id="UP000249341">
    <property type="component" value="Unassembled WGS sequence"/>
</dbReference>
<feature type="region of interest" description="Disordered" evidence="1">
    <location>
        <begin position="1"/>
        <end position="68"/>
    </location>
</feature>
<dbReference type="EMBL" id="QLMJ01000032">
    <property type="protein sequence ID" value="RAK25555.1"/>
    <property type="molecule type" value="Genomic_DNA"/>
</dbReference>
<keyword evidence="3" id="KW-1185">Reference proteome</keyword>
<evidence type="ECO:0000313" key="2">
    <source>
        <dbReference type="EMBL" id="RAK25555.1"/>
    </source>
</evidence>
<feature type="region of interest" description="Disordered" evidence="1">
    <location>
        <begin position="146"/>
        <end position="222"/>
    </location>
</feature>
<evidence type="ECO:0000313" key="3">
    <source>
        <dbReference type="Proteomes" id="UP000249341"/>
    </source>
</evidence>
<evidence type="ECO:0000256" key="1">
    <source>
        <dbReference type="SAM" id="MobiDB-lite"/>
    </source>
</evidence>
<feature type="compositionally biased region" description="Polar residues" evidence="1">
    <location>
        <begin position="168"/>
        <end position="179"/>
    </location>
</feature>
<name>A0A327YWM0_9ACTN</name>
<dbReference type="AlphaFoldDB" id="A0A327YWM0"/>
<comment type="caution">
    <text evidence="2">The sequence shown here is derived from an EMBL/GenBank/DDBJ whole genome shotgun (WGS) entry which is preliminary data.</text>
</comment>
<reference evidence="2 3" key="1">
    <citation type="submission" date="2018-06" db="EMBL/GenBank/DDBJ databases">
        <title>Genomic Encyclopedia of Type Strains, Phase III (KMG-III): the genomes of soil and plant-associated and newly described type strains.</title>
        <authorList>
            <person name="Whitman W."/>
        </authorList>
    </citation>
    <scope>NUCLEOTIDE SEQUENCE [LARGE SCALE GENOMIC DNA]</scope>
    <source>
        <strain evidence="2 3">CGMCC 4.7090</strain>
    </source>
</reference>
<proteinExistence type="predicted"/>
<gene>
    <name evidence="2" type="ORF">B0I29_13217</name>
</gene>